<sequence length="140" mass="15391">MCIDSFCLISDSSSAETPLAAEPETTPQTVLFHWFSTPSPVTVKEQRSEEFLLDAELLSTPPLPIAASPRAARIGPIKTGGRVFVLENNRWMDPMRNAIDGLLAKHHRSKDLLKRVDADYAAMVQSACTDPNSLLHSTTK</sequence>
<protein>
    <submittedName>
        <fullName evidence="1">Uncharacterized protein</fullName>
    </submittedName>
</protein>
<organism evidence="1 2">
    <name type="scientific">Pangasianodon gigas</name>
    <name type="common">Mekong giant catfish</name>
    <name type="synonym">Pangasius gigas</name>
    <dbReference type="NCBI Taxonomy" id="30993"/>
    <lineage>
        <taxon>Eukaryota</taxon>
        <taxon>Metazoa</taxon>
        <taxon>Chordata</taxon>
        <taxon>Craniata</taxon>
        <taxon>Vertebrata</taxon>
        <taxon>Euteleostomi</taxon>
        <taxon>Actinopterygii</taxon>
        <taxon>Neopterygii</taxon>
        <taxon>Teleostei</taxon>
        <taxon>Ostariophysi</taxon>
        <taxon>Siluriformes</taxon>
        <taxon>Pangasiidae</taxon>
        <taxon>Pangasianodon</taxon>
    </lineage>
</organism>
<proteinExistence type="predicted"/>
<reference evidence="1 2" key="1">
    <citation type="journal article" date="2022" name="bioRxiv">
        <title>An ancient truncated duplication of the anti-Mullerian hormone receptor type 2 gene is a potential conserved master sex determinant in the Pangasiidae catfish family.</title>
        <authorList>
            <person name="Wen M."/>
            <person name="Pan Q."/>
            <person name="Jouanno E."/>
            <person name="Montfort J."/>
            <person name="Zahm M."/>
            <person name="Cabau C."/>
            <person name="Klopp C."/>
            <person name="Iampietro C."/>
            <person name="Roques C."/>
            <person name="Bouchez O."/>
            <person name="Castinel A."/>
            <person name="Donnadieu C."/>
            <person name="Parrinello H."/>
            <person name="Poncet C."/>
            <person name="Belmonte E."/>
            <person name="Gautier V."/>
            <person name="Avarre J.-C."/>
            <person name="Dugue R."/>
            <person name="Gustiano R."/>
            <person name="Ha T.T.T."/>
            <person name="Campet M."/>
            <person name="Sriphairoj K."/>
            <person name="Ribolli J."/>
            <person name="de Almeida F.L."/>
            <person name="Desvignes T."/>
            <person name="Postlethwait J.H."/>
            <person name="Bucao C.F."/>
            <person name="Robinson-Rechavi M."/>
            <person name="Bobe J."/>
            <person name="Herpin A."/>
            <person name="Guiguen Y."/>
        </authorList>
    </citation>
    <scope>NUCLEOTIDE SEQUENCE [LARGE SCALE GENOMIC DNA]</scope>
    <source>
        <strain evidence="1">YG-Dec2019</strain>
    </source>
</reference>
<dbReference type="EMBL" id="CM040472">
    <property type="protein sequence ID" value="MCI4389317.1"/>
    <property type="molecule type" value="Genomic_DNA"/>
</dbReference>
<evidence type="ECO:0000313" key="1">
    <source>
        <dbReference type="EMBL" id="MCI4389317.1"/>
    </source>
</evidence>
<dbReference type="Proteomes" id="UP000829447">
    <property type="component" value="Linkage Group LG19"/>
</dbReference>
<evidence type="ECO:0000313" key="2">
    <source>
        <dbReference type="Proteomes" id="UP000829447"/>
    </source>
</evidence>
<comment type="caution">
    <text evidence="1">The sequence shown here is derived from an EMBL/GenBank/DDBJ whole genome shotgun (WGS) entry which is preliminary data.</text>
</comment>
<keyword evidence="2" id="KW-1185">Reference proteome</keyword>
<accession>A0ACC5XDN3</accession>
<gene>
    <name evidence="1" type="ORF">PGIGA_G00096590</name>
</gene>
<name>A0ACC5XDN3_PANGG</name>